<gene>
    <name evidence="7" type="ORF">EV356DRAFT_498146</name>
</gene>
<dbReference type="EMBL" id="ML991784">
    <property type="protein sequence ID" value="KAF2236611.1"/>
    <property type="molecule type" value="Genomic_DNA"/>
</dbReference>
<dbReference type="Proteomes" id="UP000800092">
    <property type="component" value="Unassembled WGS sequence"/>
</dbReference>
<keyword evidence="5 7" id="KW-0503">Monooxygenase</keyword>
<evidence type="ECO:0000256" key="4">
    <source>
        <dbReference type="ARBA" id="ARBA00023002"/>
    </source>
</evidence>
<evidence type="ECO:0000259" key="6">
    <source>
        <dbReference type="Pfam" id="PF01494"/>
    </source>
</evidence>
<keyword evidence="2" id="KW-0285">Flavoprotein</keyword>
<protein>
    <submittedName>
        <fullName evidence="7">Monooxygenase FAD-binding protein-like protein</fullName>
    </submittedName>
</protein>
<evidence type="ECO:0000256" key="3">
    <source>
        <dbReference type="ARBA" id="ARBA00022827"/>
    </source>
</evidence>
<dbReference type="InterPro" id="IPR036188">
    <property type="entry name" value="FAD/NAD-bd_sf"/>
</dbReference>
<evidence type="ECO:0000256" key="5">
    <source>
        <dbReference type="ARBA" id="ARBA00023033"/>
    </source>
</evidence>
<keyword evidence="3" id="KW-0274">FAD</keyword>
<dbReference type="InterPro" id="IPR002938">
    <property type="entry name" value="FAD-bd"/>
</dbReference>
<feature type="domain" description="FAD-binding" evidence="6">
    <location>
        <begin position="121"/>
        <end position="366"/>
    </location>
</feature>
<keyword evidence="4" id="KW-0560">Oxidoreductase</keyword>
<comment type="cofactor">
    <cofactor evidence="1">
        <name>FAD</name>
        <dbReference type="ChEBI" id="CHEBI:57692"/>
    </cofactor>
</comment>
<dbReference type="Gene3D" id="3.50.50.60">
    <property type="entry name" value="FAD/NAD(P)-binding domain"/>
    <property type="match status" value="1"/>
</dbReference>
<dbReference type="Pfam" id="PF13450">
    <property type="entry name" value="NAD_binding_8"/>
    <property type="match status" value="1"/>
</dbReference>
<dbReference type="SUPFAM" id="SSF51905">
    <property type="entry name" value="FAD/NAD(P)-binding domain"/>
    <property type="match status" value="1"/>
</dbReference>
<dbReference type="PANTHER" id="PTHR47178:SF6">
    <property type="entry name" value="FAD-BINDING DOMAIN-CONTAINING PROTEIN"/>
    <property type="match status" value="1"/>
</dbReference>
<dbReference type="GO" id="GO:0071949">
    <property type="term" value="F:FAD binding"/>
    <property type="evidence" value="ECO:0007669"/>
    <property type="project" value="InterPro"/>
</dbReference>
<sequence length="373" mass="41546">MAGPHVLIIGAGLGGTSLAQALRKRGIPFSLFERDTFEGARFQGWAISLHSWITSDLLESTKGDLPDLGTVGITAHLGVPSEGAILNGEDTSEIRRFSEGPGFQFIRADRAKLRSWLLTNIQIKWNKRFTHYEENEDGIQAFFEDGTSYKGDILVGADGISSRVRHQLLPYANTGTNRLNLGVIMGEVIAPEEQYRRWSEIAASFYVGVSDGRRIFVGLKSIADDQKSAQYYWMYTWSDQQASQESYWTAKASKEELHTFVMNHLEGLHPTLTEPIRETPVKGMLQPPLQMKDMVPPELPTGRVTLLGDAIHPMTPFFQGEGGCQAMKDSMSLARFIEALPSNGKGVQNALEKYHNEMRPRAKESVLRSRAAT</sequence>
<reference evidence="7" key="1">
    <citation type="journal article" date="2020" name="Stud. Mycol.">
        <title>101 Dothideomycetes genomes: a test case for predicting lifestyles and emergence of pathogens.</title>
        <authorList>
            <person name="Haridas S."/>
            <person name="Albert R."/>
            <person name="Binder M."/>
            <person name="Bloem J."/>
            <person name="Labutti K."/>
            <person name="Salamov A."/>
            <person name="Andreopoulos B."/>
            <person name="Baker S."/>
            <person name="Barry K."/>
            <person name="Bills G."/>
            <person name="Bluhm B."/>
            <person name="Cannon C."/>
            <person name="Castanera R."/>
            <person name="Culley D."/>
            <person name="Daum C."/>
            <person name="Ezra D."/>
            <person name="Gonzalez J."/>
            <person name="Henrissat B."/>
            <person name="Kuo A."/>
            <person name="Liang C."/>
            <person name="Lipzen A."/>
            <person name="Lutzoni F."/>
            <person name="Magnuson J."/>
            <person name="Mondo S."/>
            <person name="Nolan M."/>
            <person name="Ohm R."/>
            <person name="Pangilinan J."/>
            <person name="Park H.-J."/>
            <person name="Ramirez L."/>
            <person name="Alfaro M."/>
            <person name="Sun H."/>
            <person name="Tritt A."/>
            <person name="Yoshinaga Y."/>
            <person name="Zwiers L.-H."/>
            <person name="Turgeon B."/>
            <person name="Goodwin S."/>
            <person name="Spatafora J."/>
            <person name="Crous P."/>
            <person name="Grigoriev I."/>
        </authorList>
    </citation>
    <scope>NUCLEOTIDE SEQUENCE</scope>
    <source>
        <strain evidence="7">Tuck. ex Michener</strain>
    </source>
</reference>
<evidence type="ECO:0000313" key="7">
    <source>
        <dbReference type="EMBL" id="KAF2236611.1"/>
    </source>
</evidence>
<evidence type="ECO:0000256" key="1">
    <source>
        <dbReference type="ARBA" id="ARBA00001974"/>
    </source>
</evidence>
<dbReference type="PANTHER" id="PTHR47178">
    <property type="entry name" value="MONOOXYGENASE, FAD-BINDING"/>
    <property type="match status" value="1"/>
</dbReference>
<evidence type="ECO:0000256" key="2">
    <source>
        <dbReference type="ARBA" id="ARBA00022630"/>
    </source>
</evidence>
<organism evidence="7 8">
    <name type="scientific">Viridothelium virens</name>
    <name type="common">Speckled blister lichen</name>
    <name type="synonym">Trypethelium virens</name>
    <dbReference type="NCBI Taxonomy" id="1048519"/>
    <lineage>
        <taxon>Eukaryota</taxon>
        <taxon>Fungi</taxon>
        <taxon>Dikarya</taxon>
        <taxon>Ascomycota</taxon>
        <taxon>Pezizomycotina</taxon>
        <taxon>Dothideomycetes</taxon>
        <taxon>Dothideomycetes incertae sedis</taxon>
        <taxon>Trypetheliales</taxon>
        <taxon>Trypetheliaceae</taxon>
        <taxon>Viridothelium</taxon>
    </lineage>
</organism>
<dbReference type="OrthoDB" id="47494at2759"/>
<dbReference type="GO" id="GO:0004497">
    <property type="term" value="F:monooxygenase activity"/>
    <property type="evidence" value="ECO:0007669"/>
    <property type="project" value="UniProtKB-KW"/>
</dbReference>
<keyword evidence="8" id="KW-1185">Reference proteome</keyword>
<name>A0A6A6HFA0_VIRVR</name>
<proteinExistence type="predicted"/>
<evidence type="ECO:0000313" key="8">
    <source>
        <dbReference type="Proteomes" id="UP000800092"/>
    </source>
</evidence>
<dbReference type="Pfam" id="PF01494">
    <property type="entry name" value="FAD_binding_3"/>
    <property type="match status" value="1"/>
</dbReference>
<dbReference type="AlphaFoldDB" id="A0A6A6HFA0"/>
<accession>A0A6A6HFA0</accession>
<dbReference type="PRINTS" id="PR00420">
    <property type="entry name" value="RNGMNOXGNASE"/>
</dbReference>